<dbReference type="InterPro" id="IPR013094">
    <property type="entry name" value="AB_hydrolase_3"/>
</dbReference>
<dbReference type="InterPro" id="IPR050300">
    <property type="entry name" value="GDXG_lipolytic_enzyme"/>
</dbReference>
<evidence type="ECO:0000256" key="1">
    <source>
        <dbReference type="ARBA" id="ARBA00022801"/>
    </source>
</evidence>
<keyword evidence="4" id="KW-1185">Reference proteome</keyword>
<name>A0A3L7AKR7_9HYPH</name>
<sequence length="276" mass="29852">MDTNALDYESQINIALRIPDREAVVQGWYRDAAAYREAARAELGIPYGAGARQYLDVFHGEGGDGSLAPVVLIHGGYWQRYDCRTFSHLASGLNRRGIDVMMPNYTLAPEVLIEDIYREMCTVMARAFERWRRPVVIAGHSAGGNFAARMLAEDWTRHGLPRDFVRSAVSISGIYDLRPVIGTTINGALKLDAARAAALSPLLQPAPKSGILDTVVGALESEVYLAQADEIVRAWGESGVETSGAQIAGANHLTVLAELTDPQSATLQTLVTRAGG</sequence>
<keyword evidence="1 3" id="KW-0378">Hydrolase</keyword>
<evidence type="ECO:0000313" key="3">
    <source>
        <dbReference type="EMBL" id="RLP81123.1"/>
    </source>
</evidence>
<dbReference type="GO" id="GO:0016787">
    <property type="term" value="F:hydrolase activity"/>
    <property type="evidence" value="ECO:0007669"/>
    <property type="project" value="UniProtKB-KW"/>
</dbReference>
<feature type="domain" description="Alpha/beta hydrolase fold-3" evidence="2">
    <location>
        <begin position="70"/>
        <end position="252"/>
    </location>
</feature>
<protein>
    <submittedName>
        <fullName evidence="3">Alpha/beta hydrolase</fullName>
    </submittedName>
</protein>
<dbReference type="InterPro" id="IPR029058">
    <property type="entry name" value="AB_hydrolase_fold"/>
</dbReference>
<reference evidence="3 4" key="1">
    <citation type="submission" date="2018-10" db="EMBL/GenBank/DDBJ databases">
        <title>Xanthobacter tagetidis genome sequencing and assembly.</title>
        <authorList>
            <person name="Maclea K.S."/>
            <person name="Goen A.E."/>
            <person name="Fatima S.A."/>
        </authorList>
    </citation>
    <scope>NUCLEOTIDE SEQUENCE [LARGE SCALE GENOMIC DNA]</scope>
    <source>
        <strain evidence="3 4">ATCC 700314</strain>
    </source>
</reference>
<dbReference type="AlphaFoldDB" id="A0A3L7AKR7"/>
<accession>A0A3L7AKR7</accession>
<gene>
    <name evidence="3" type="ORF">D9R14_03780</name>
</gene>
<comment type="caution">
    <text evidence="3">The sequence shown here is derived from an EMBL/GenBank/DDBJ whole genome shotgun (WGS) entry which is preliminary data.</text>
</comment>
<dbReference type="SUPFAM" id="SSF53474">
    <property type="entry name" value="alpha/beta-Hydrolases"/>
    <property type="match status" value="1"/>
</dbReference>
<dbReference type="PANTHER" id="PTHR48081:SF33">
    <property type="entry name" value="KYNURENINE FORMAMIDASE"/>
    <property type="match status" value="1"/>
</dbReference>
<organism evidence="3 4">
    <name type="scientific">Xanthobacter tagetidis</name>
    <dbReference type="NCBI Taxonomy" id="60216"/>
    <lineage>
        <taxon>Bacteria</taxon>
        <taxon>Pseudomonadati</taxon>
        <taxon>Pseudomonadota</taxon>
        <taxon>Alphaproteobacteria</taxon>
        <taxon>Hyphomicrobiales</taxon>
        <taxon>Xanthobacteraceae</taxon>
        <taxon>Xanthobacter</taxon>
    </lineage>
</organism>
<evidence type="ECO:0000313" key="4">
    <source>
        <dbReference type="Proteomes" id="UP000269692"/>
    </source>
</evidence>
<evidence type="ECO:0000259" key="2">
    <source>
        <dbReference type="Pfam" id="PF07859"/>
    </source>
</evidence>
<dbReference type="Proteomes" id="UP000269692">
    <property type="component" value="Unassembled WGS sequence"/>
</dbReference>
<proteinExistence type="predicted"/>
<dbReference type="PANTHER" id="PTHR48081">
    <property type="entry name" value="AB HYDROLASE SUPERFAMILY PROTEIN C4A8.06C"/>
    <property type="match status" value="1"/>
</dbReference>
<dbReference type="EMBL" id="RCTF01000002">
    <property type="protein sequence ID" value="RLP81123.1"/>
    <property type="molecule type" value="Genomic_DNA"/>
</dbReference>
<dbReference type="Pfam" id="PF07859">
    <property type="entry name" value="Abhydrolase_3"/>
    <property type="match status" value="1"/>
</dbReference>
<dbReference type="Gene3D" id="3.40.50.1820">
    <property type="entry name" value="alpha/beta hydrolase"/>
    <property type="match status" value="1"/>
</dbReference>
<dbReference type="OrthoDB" id="9771666at2"/>